<feature type="domain" description="PAS" evidence="2">
    <location>
        <begin position="175"/>
        <end position="221"/>
    </location>
</feature>
<dbReference type="InterPro" id="IPR029787">
    <property type="entry name" value="Nucleotide_cyclase"/>
</dbReference>
<reference evidence="5 6" key="1">
    <citation type="journal article" date="2011" name="Front. Microbiol.">
        <title>Genomic signatures of strain selection and enhancement in Bacillus atrophaeus var. globigii, a historical biowarfare simulant.</title>
        <authorList>
            <person name="Gibbons H.S."/>
            <person name="Broomall S.M."/>
            <person name="McNew L.A."/>
            <person name="Daligault H."/>
            <person name="Chapman C."/>
            <person name="Bruce D."/>
            <person name="Karavis M."/>
            <person name="Krepps M."/>
            <person name="McGregor P.A."/>
            <person name="Hong C."/>
            <person name="Park K.H."/>
            <person name="Akmal A."/>
            <person name="Feldman A."/>
            <person name="Lin J.S."/>
            <person name="Chang W.E."/>
            <person name="Higgs B.W."/>
            <person name="Demirev P."/>
            <person name="Lindquist J."/>
            <person name="Liem A."/>
            <person name="Fochler E."/>
            <person name="Read T.D."/>
            <person name="Tapia R."/>
            <person name="Johnson S."/>
            <person name="Bishop-Lilly K.A."/>
            <person name="Detter C."/>
            <person name="Han C."/>
            <person name="Sozhamannan S."/>
            <person name="Rosenzweig C.N."/>
            <person name="Skowronski E.W."/>
        </authorList>
    </citation>
    <scope>NUCLEOTIDE SEQUENCE [LARGE SCALE GENOMIC DNA]</scope>
    <source>
        <strain evidence="5 6">CL-SP19</strain>
    </source>
</reference>
<dbReference type="Pfam" id="PF08447">
    <property type="entry name" value="PAS_3"/>
    <property type="match status" value="3"/>
</dbReference>
<organism evidence="5 6">
    <name type="scientific">Idiomarina seosinensis</name>
    <dbReference type="NCBI Taxonomy" id="281739"/>
    <lineage>
        <taxon>Bacteria</taxon>
        <taxon>Pseudomonadati</taxon>
        <taxon>Pseudomonadota</taxon>
        <taxon>Gammaproteobacteria</taxon>
        <taxon>Alteromonadales</taxon>
        <taxon>Idiomarinaceae</taxon>
        <taxon>Idiomarina</taxon>
    </lineage>
</organism>
<dbReference type="InterPro" id="IPR000014">
    <property type="entry name" value="PAS"/>
</dbReference>
<dbReference type="PROSITE" id="PS50887">
    <property type="entry name" value="GGDEF"/>
    <property type="match status" value="1"/>
</dbReference>
<proteinExistence type="predicted"/>
<feature type="domain" description="PAC" evidence="3">
    <location>
        <begin position="349"/>
        <end position="397"/>
    </location>
</feature>
<protein>
    <recommendedName>
        <fullName evidence="7">Diguanylate cyclase</fullName>
    </recommendedName>
</protein>
<evidence type="ECO:0000256" key="1">
    <source>
        <dbReference type="ARBA" id="ARBA00001946"/>
    </source>
</evidence>
<dbReference type="NCBIfam" id="TIGR00254">
    <property type="entry name" value="GGDEF"/>
    <property type="match status" value="1"/>
</dbReference>
<dbReference type="Gene3D" id="3.30.70.270">
    <property type="match status" value="1"/>
</dbReference>
<dbReference type="InterPro" id="IPR000160">
    <property type="entry name" value="GGDEF_dom"/>
</dbReference>
<dbReference type="SUPFAM" id="SSF55785">
    <property type="entry name" value="PYP-like sensor domain (PAS domain)"/>
    <property type="match status" value="3"/>
</dbReference>
<comment type="caution">
    <text evidence="5">The sequence shown here is derived from an EMBL/GenBank/DDBJ whole genome shotgun (WGS) entry which is preliminary data.</text>
</comment>
<evidence type="ECO:0000313" key="6">
    <source>
        <dbReference type="Proteomes" id="UP000287908"/>
    </source>
</evidence>
<evidence type="ECO:0000259" key="2">
    <source>
        <dbReference type="PROSITE" id="PS50112"/>
    </source>
</evidence>
<dbReference type="Pfam" id="PF00990">
    <property type="entry name" value="GGDEF"/>
    <property type="match status" value="1"/>
</dbReference>
<evidence type="ECO:0000259" key="3">
    <source>
        <dbReference type="PROSITE" id="PS50113"/>
    </source>
</evidence>
<evidence type="ECO:0000259" key="4">
    <source>
        <dbReference type="PROSITE" id="PS50887"/>
    </source>
</evidence>
<dbReference type="SUPFAM" id="SSF55073">
    <property type="entry name" value="Nucleotide cyclase"/>
    <property type="match status" value="1"/>
</dbReference>
<dbReference type="EMBL" id="PIQF01000003">
    <property type="protein sequence ID" value="RUO75370.1"/>
    <property type="molecule type" value="Genomic_DNA"/>
</dbReference>
<dbReference type="FunFam" id="3.30.70.270:FF:000001">
    <property type="entry name" value="Diguanylate cyclase domain protein"/>
    <property type="match status" value="1"/>
</dbReference>
<dbReference type="PROSITE" id="PS50113">
    <property type="entry name" value="PAC"/>
    <property type="match status" value="1"/>
</dbReference>
<feature type="domain" description="GGDEF" evidence="4">
    <location>
        <begin position="429"/>
        <end position="559"/>
    </location>
</feature>
<name>A0A432ZBU4_9GAMM</name>
<dbReference type="PANTHER" id="PTHR46663">
    <property type="entry name" value="DIGUANYLATE CYCLASE DGCT-RELATED"/>
    <property type="match status" value="1"/>
</dbReference>
<dbReference type="CDD" id="cd00130">
    <property type="entry name" value="PAS"/>
    <property type="match status" value="2"/>
</dbReference>
<dbReference type="InterPro" id="IPR013655">
    <property type="entry name" value="PAS_fold_3"/>
</dbReference>
<dbReference type="SMART" id="SM00267">
    <property type="entry name" value="GGDEF"/>
    <property type="match status" value="1"/>
</dbReference>
<accession>A0A432ZBU4</accession>
<gene>
    <name evidence="5" type="ORF">CWI81_10380</name>
</gene>
<dbReference type="CDD" id="cd01949">
    <property type="entry name" value="GGDEF"/>
    <property type="match status" value="1"/>
</dbReference>
<dbReference type="Gene3D" id="3.30.450.20">
    <property type="entry name" value="PAS domain"/>
    <property type="match status" value="3"/>
</dbReference>
<dbReference type="AlphaFoldDB" id="A0A432ZBU4"/>
<dbReference type="PANTHER" id="PTHR46663:SF2">
    <property type="entry name" value="GGDEF DOMAIN-CONTAINING PROTEIN"/>
    <property type="match status" value="1"/>
</dbReference>
<sequence length="559" mass="63966">MPKYKTKSRKLEADKVNKLATDELDALISDIPAVVFRVAIGRPDLPSAITDDVERTLGYSKAEITDLEQWWFDHIHPNDVKLALKEFESWEQHEFNNVLRREYRFQHKKGHFLWVEDHIRRHSSSKQNVQFYVGIMTVIEKEVKARSHVNHLADVIPGVFFQMRFNNDRTVDFPYVSHQVNDLLGLSESQLKNDSLQLMQRVHPDDIRPLWRTLSESAKTLSPIICEFRIIDNEQLKWVSMRASAEQDSNSSVQWYGIFTDATMRKEIEEKVRQANKDLQLAQRVGRVGHWKASLETGELFWSDMIYELLGLAKSSTKPSVDLFNSLVHPDDIATIRASEEKAKETGVHHVQHRMKHAKGHYIWVEEQAEMQSDGVTLIGAVRDISEQKALELKLREMVATDEMTGLYNRRFFSEEVEKSLLHASRHKEPLSLLMLDIDHFKTVNDNYGHPAGDSVIKAISDTLQHETRSGDSVSRIGGEEFAIMLPKTPFEDAFRVAEKLRANIEQQSIKISTDTEIAVTITIGVAAAVNGDTWTKLLSRADKALYRGKGSGRNKVSD</sequence>
<dbReference type="InterPro" id="IPR043128">
    <property type="entry name" value="Rev_trsase/Diguanyl_cyclase"/>
</dbReference>
<dbReference type="NCBIfam" id="TIGR00229">
    <property type="entry name" value="sensory_box"/>
    <property type="match status" value="1"/>
</dbReference>
<dbReference type="InterPro" id="IPR000700">
    <property type="entry name" value="PAS-assoc_C"/>
</dbReference>
<evidence type="ECO:0000313" key="5">
    <source>
        <dbReference type="EMBL" id="RUO75370.1"/>
    </source>
</evidence>
<evidence type="ECO:0008006" key="7">
    <source>
        <dbReference type="Google" id="ProtNLM"/>
    </source>
</evidence>
<keyword evidence="6" id="KW-1185">Reference proteome</keyword>
<dbReference type="Proteomes" id="UP000287908">
    <property type="component" value="Unassembled WGS sequence"/>
</dbReference>
<comment type="cofactor">
    <cofactor evidence="1">
        <name>Mg(2+)</name>
        <dbReference type="ChEBI" id="CHEBI:18420"/>
    </cofactor>
</comment>
<dbReference type="GO" id="GO:0003824">
    <property type="term" value="F:catalytic activity"/>
    <property type="evidence" value="ECO:0007669"/>
    <property type="project" value="UniProtKB-ARBA"/>
</dbReference>
<dbReference type="SMART" id="SM00086">
    <property type="entry name" value="PAC"/>
    <property type="match status" value="3"/>
</dbReference>
<dbReference type="InterPro" id="IPR035965">
    <property type="entry name" value="PAS-like_dom_sf"/>
</dbReference>
<dbReference type="PROSITE" id="PS50112">
    <property type="entry name" value="PAS"/>
    <property type="match status" value="1"/>
</dbReference>
<dbReference type="InterPro" id="IPR052163">
    <property type="entry name" value="DGC-Regulatory_Protein"/>
</dbReference>
<dbReference type="InterPro" id="IPR001610">
    <property type="entry name" value="PAC"/>
</dbReference>